<evidence type="ECO:0000256" key="1">
    <source>
        <dbReference type="ARBA" id="ARBA00023015"/>
    </source>
</evidence>
<dbReference type="OrthoDB" id="2585681at2"/>
<dbReference type="EMBL" id="QFFJ01000002">
    <property type="protein sequence ID" value="RBL89618.1"/>
    <property type="molecule type" value="Genomic_DNA"/>
</dbReference>
<dbReference type="Gene3D" id="1.10.10.60">
    <property type="entry name" value="Homeodomain-like"/>
    <property type="match status" value="1"/>
</dbReference>
<protein>
    <submittedName>
        <fullName evidence="5">AraC family transcriptional regulator</fullName>
    </submittedName>
</protein>
<dbReference type="InterPro" id="IPR009057">
    <property type="entry name" value="Homeodomain-like_sf"/>
</dbReference>
<evidence type="ECO:0000259" key="4">
    <source>
        <dbReference type="PROSITE" id="PS01124"/>
    </source>
</evidence>
<keyword evidence="6" id="KW-1185">Reference proteome</keyword>
<dbReference type="PANTHER" id="PTHR43280">
    <property type="entry name" value="ARAC-FAMILY TRANSCRIPTIONAL REGULATOR"/>
    <property type="match status" value="1"/>
</dbReference>
<evidence type="ECO:0000256" key="3">
    <source>
        <dbReference type="ARBA" id="ARBA00023163"/>
    </source>
</evidence>
<keyword evidence="2" id="KW-0238">DNA-binding</keyword>
<evidence type="ECO:0000256" key="2">
    <source>
        <dbReference type="ARBA" id="ARBA00023125"/>
    </source>
</evidence>
<dbReference type="InterPro" id="IPR003313">
    <property type="entry name" value="AraC-bd"/>
</dbReference>
<sequence length="282" mass="33232">MSAKEHFPIFGIRAFQDNVQNDCSFLYHELRGERYIEKPHKHDFFVFLLIEKGSGTHSIDFIDYKVGAHQIHLLFPDQVHRWSFGKNTVGYQLMISRPAFEAFSHSLRFSAVLYQHHPVIELAPEVFRQLLYEFKSIQNELNKQPVHWEIIHLRNQLIAQLISREAENKFEDMTVYRTKPVLLKYLSLINANYKEQKSVAFYAEQLNISPNYLNILCKRHFQVPATFLIQNRVMLEAKRLILASDKTIKEIAFELGFNDLAYFSNFFKSQTGASPRQFKEQL</sequence>
<dbReference type="PRINTS" id="PR00032">
    <property type="entry name" value="HTHARAC"/>
</dbReference>
<accession>A0A365XU22</accession>
<dbReference type="PROSITE" id="PS01124">
    <property type="entry name" value="HTH_ARAC_FAMILY_2"/>
    <property type="match status" value="1"/>
</dbReference>
<evidence type="ECO:0000313" key="6">
    <source>
        <dbReference type="Proteomes" id="UP000253410"/>
    </source>
</evidence>
<dbReference type="Pfam" id="PF12833">
    <property type="entry name" value="HTH_18"/>
    <property type="match status" value="1"/>
</dbReference>
<dbReference type="SUPFAM" id="SSF46689">
    <property type="entry name" value="Homeodomain-like"/>
    <property type="match status" value="1"/>
</dbReference>
<dbReference type="InterPro" id="IPR037923">
    <property type="entry name" value="HTH-like"/>
</dbReference>
<organism evidence="5 6">
    <name type="scientific">Chitinophaga flava</name>
    <dbReference type="NCBI Taxonomy" id="2259036"/>
    <lineage>
        <taxon>Bacteria</taxon>
        <taxon>Pseudomonadati</taxon>
        <taxon>Bacteroidota</taxon>
        <taxon>Chitinophagia</taxon>
        <taxon>Chitinophagales</taxon>
        <taxon>Chitinophagaceae</taxon>
        <taxon>Chitinophaga</taxon>
    </lineage>
</organism>
<dbReference type="SMART" id="SM00342">
    <property type="entry name" value="HTH_ARAC"/>
    <property type="match status" value="1"/>
</dbReference>
<comment type="caution">
    <text evidence="5">The sequence shown here is derived from an EMBL/GenBank/DDBJ whole genome shotgun (WGS) entry which is preliminary data.</text>
</comment>
<name>A0A365XU22_9BACT</name>
<dbReference type="GO" id="GO:0043565">
    <property type="term" value="F:sequence-specific DNA binding"/>
    <property type="evidence" value="ECO:0007669"/>
    <property type="project" value="InterPro"/>
</dbReference>
<dbReference type="InterPro" id="IPR020449">
    <property type="entry name" value="Tscrpt_reg_AraC-type_HTH"/>
</dbReference>
<dbReference type="PANTHER" id="PTHR43280:SF32">
    <property type="entry name" value="TRANSCRIPTIONAL REGULATORY PROTEIN"/>
    <property type="match status" value="1"/>
</dbReference>
<gene>
    <name evidence="5" type="ORF">DF182_24250</name>
</gene>
<dbReference type="AlphaFoldDB" id="A0A365XU22"/>
<reference evidence="5 6" key="1">
    <citation type="submission" date="2018-05" db="EMBL/GenBank/DDBJ databases">
        <title>Chitinophaga sp. K3CV102501T nov., isolated from isolated from a monsoon evergreen broad-leaved forest soil.</title>
        <authorList>
            <person name="Lv Y."/>
        </authorList>
    </citation>
    <scope>NUCLEOTIDE SEQUENCE [LARGE SCALE GENOMIC DNA]</scope>
    <source>
        <strain evidence="5 6">GDMCC 1.1325</strain>
    </source>
</reference>
<keyword evidence="3" id="KW-0804">Transcription</keyword>
<feature type="domain" description="HTH araC/xylS-type" evidence="4">
    <location>
        <begin position="183"/>
        <end position="281"/>
    </location>
</feature>
<keyword evidence="1" id="KW-0805">Transcription regulation</keyword>
<dbReference type="GO" id="GO:0003700">
    <property type="term" value="F:DNA-binding transcription factor activity"/>
    <property type="evidence" value="ECO:0007669"/>
    <property type="project" value="InterPro"/>
</dbReference>
<dbReference type="SUPFAM" id="SSF51215">
    <property type="entry name" value="Regulatory protein AraC"/>
    <property type="match status" value="1"/>
</dbReference>
<dbReference type="Pfam" id="PF02311">
    <property type="entry name" value="AraC_binding"/>
    <property type="match status" value="1"/>
</dbReference>
<evidence type="ECO:0000313" key="5">
    <source>
        <dbReference type="EMBL" id="RBL89618.1"/>
    </source>
</evidence>
<dbReference type="Proteomes" id="UP000253410">
    <property type="component" value="Unassembled WGS sequence"/>
</dbReference>
<proteinExistence type="predicted"/>
<dbReference type="RefSeq" id="WP_113619709.1">
    <property type="nucleotide sequence ID" value="NZ_QFFJ01000002.1"/>
</dbReference>
<dbReference type="InterPro" id="IPR018060">
    <property type="entry name" value="HTH_AraC"/>
</dbReference>